<evidence type="ECO:0000313" key="3">
    <source>
        <dbReference type="Proteomes" id="UP000247233"/>
    </source>
</evidence>
<sequence>MRPALLRLLKRPSALSVLDSLISLPVGVDQLDLGRTPRCTRCLSEDTQSPGTRPHSKSQLASAEERPSPSPKPAFRFRVHDIRAPQRQATTDTDDPDISIQDGTVLRLGCLGLQPEKLEYESDIGHADDIGTRLVDDPAHRNDIKLWEELLRYRQRHYGDKGTLEIWEGLTVRVDGVQLPVDGEAADFFWQSFVDVSFKRDVIMNEIANYALGLWYKRGKRWDKLYEAVVGGYIERGMTQQAVEWHKKLQHPHLACPNDIIRVLQPCIDAQQRTQAPGLVQPKRAASSLRVFRTICRLSRGHQIYVPIMSELLRGGHVEEVLRMHKFLTKQEDHPPTFSDLEPLLESTKAHGLWEIYRELHGYATERFPNEIEKPDGSDSAAQAELKGNVSHEEKPIRDELGARIFATEALNFQMILSGLRMFHVSAIGPQSLREMALRAHGSQDILNKLRELDQAGISIGDSVFARLLRKLATENRDIVLSDLLHSDEHPDALEDERVQESLLLSYYLSQDRRPYNMTLAILGEVSKDGPDLFNIHFRKHLAANEWSSASKVVDEMTLRGETINKESIDFMINTVLTPRRPGAGPVQGSNRSEVAEVSFMFRILQRIIPLGATVGPELWIELLKRFGMTGSWDELQTCCVWLARHYSPTLKQANTPLEIISLPTTPQPAHAGLIHRQGSALLETIFSKQMQSAIVDWGFQMRVSAKRDDYNPRGIDGETLVPWVRGLILLRELEQNGVRLWTSWISKACRHRLAVCFGRPRQSSRHMNRMLRRETPYSAERVVENITRVWGEPSLFGGQENLDFYRLINPPSSKMSLRRTGRTLWREGSLRGRAFVSSR</sequence>
<evidence type="ECO:0000256" key="1">
    <source>
        <dbReference type="SAM" id="MobiDB-lite"/>
    </source>
</evidence>
<name>A0A317WMR3_9EURO</name>
<dbReference type="EMBL" id="MSFL01000006">
    <property type="protein sequence ID" value="PWY87754.1"/>
    <property type="molecule type" value="Genomic_DNA"/>
</dbReference>
<proteinExistence type="predicted"/>
<dbReference type="VEuPathDB" id="FungiDB:BO70DRAFT_360398"/>
<feature type="compositionally biased region" description="Polar residues" evidence="1">
    <location>
        <begin position="45"/>
        <end position="61"/>
    </location>
</feature>
<evidence type="ECO:0000313" key="2">
    <source>
        <dbReference type="EMBL" id="PWY87754.1"/>
    </source>
</evidence>
<accession>A0A317WMR3</accession>
<organism evidence="2 3">
    <name type="scientific">Aspergillus heteromorphus CBS 117.55</name>
    <dbReference type="NCBI Taxonomy" id="1448321"/>
    <lineage>
        <taxon>Eukaryota</taxon>
        <taxon>Fungi</taxon>
        <taxon>Dikarya</taxon>
        <taxon>Ascomycota</taxon>
        <taxon>Pezizomycotina</taxon>
        <taxon>Eurotiomycetes</taxon>
        <taxon>Eurotiomycetidae</taxon>
        <taxon>Eurotiales</taxon>
        <taxon>Aspergillaceae</taxon>
        <taxon>Aspergillus</taxon>
        <taxon>Aspergillus subgen. Circumdati</taxon>
    </lineage>
</organism>
<dbReference type="OrthoDB" id="5366531at2759"/>
<dbReference type="GeneID" id="37065008"/>
<dbReference type="RefSeq" id="XP_025401637.1">
    <property type="nucleotide sequence ID" value="XM_025542771.1"/>
</dbReference>
<protein>
    <submittedName>
        <fullName evidence="2">Uncharacterized protein</fullName>
    </submittedName>
</protein>
<comment type="caution">
    <text evidence="2">The sequence shown here is derived from an EMBL/GenBank/DDBJ whole genome shotgun (WGS) entry which is preliminary data.</text>
</comment>
<gene>
    <name evidence="2" type="ORF">BO70DRAFT_360398</name>
</gene>
<feature type="region of interest" description="Disordered" evidence="1">
    <location>
        <begin position="372"/>
        <end position="391"/>
    </location>
</feature>
<reference evidence="2 3" key="1">
    <citation type="submission" date="2016-12" db="EMBL/GenBank/DDBJ databases">
        <title>The genomes of Aspergillus section Nigri reveals drivers in fungal speciation.</title>
        <authorList>
            <consortium name="DOE Joint Genome Institute"/>
            <person name="Vesth T.C."/>
            <person name="Nybo J."/>
            <person name="Theobald S."/>
            <person name="Brandl J."/>
            <person name="Frisvad J.C."/>
            <person name="Nielsen K.F."/>
            <person name="Lyhne E.K."/>
            <person name="Kogle M.E."/>
            <person name="Kuo A."/>
            <person name="Riley R."/>
            <person name="Clum A."/>
            <person name="Nolan M."/>
            <person name="Lipzen A."/>
            <person name="Salamov A."/>
            <person name="Henrissat B."/>
            <person name="Wiebenga A."/>
            <person name="De Vries R.P."/>
            <person name="Grigoriev I.V."/>
            <person name="Mortensen U.H."/>
            <person name="Andersen M.R."/>
            <person name="Baker S.E."/>
        </authorList>
    </citation>
    <scope>NUCLEOTIDE SEQUENCE [LARGE SCALE GENOMIC DNA]</scope>
    <source>
        <strain evidence="2 3">CBS 117.55</strain>
    </source>
</reference>
<dbReference type="STRING" id="1448321.A0A317WMR3"/>
<dbReference type="AlphaFoldDB" id="A0A317WMR3"/>
<dbReference type="Proteomes" id="UP000247233">
    <property type="component" value="Unassembled WGS sequence"/>
</dbReference>
<keyword evidence="3" id="KW-1185">Reference proteome</keyword>
<feature type="region of interest" description="Disordered" evidence="1">
    <location>
        <begin position="42"/>
        <end position="98"/>
    </location>
</feature>